<comment type="caution">
    <text evidence="2">The sequence shown here is derived from an EMBL/GenBank/DDBJ whole genome shotgun (WGS) entry which is preliminary data.</text>
</comment>
<reference evidence="2 3" key="1">
    <citation type="submission" date="2014-03" db="EMBL/GenBank/DDBJ databases">
        <title>Genomics of Bifidobacteria.</title>
        <authorList>
            <person name="Ventura M."/>
            <person name="Milani C."/>
            <person name="Lugli G.A."/>
        </authorList>
    </citation>
    <scope>NUCLEOTIDE SEQUENCE [LARGE SCALE GENOMIC DNA]</scope>
    <source>
        <strain evidence="2 3">DSM 21395</strain>
    </source>
</reference>
<sequence>MTRIRFLVALAVTVMCFLLLVGSDATVTPLRNTILVVAYIISAAIAIHNALEVRHEA</sequence>
<dbReference type="GeneID" id="93095340"/>
<evidence type="ECO:0000313" key="2">
    <source>
        <dbReference type="EMBL" id="KFI80294.1"/>
    </source>
</evidence>
<gene>
    <name evidence="2" type="ORF">BMON_0166</name>
</gene>
<evidence type="ECO:0000313" key="3">
    <source>
        <dbReference type="Proteomes" id="UP000029082"/>
    </source>
</evidence>
<dbReference type="AlphaFoldDB" id="A0A087CAJ4"/>
<dbReference type="EMBL" id="JGZE01000001">
    <property type="protein sequence ID" value="KFI80294.1"/>
    <property type="molecule type" value="Genomic_DNA"/>
</dbReference>
<dbReference type="Proteomes" id="UP000029082">
    <property type="component" value="Unassembled WGS sequence"/>
</dbReference>
<keyword evidence="3" id="KW-1185">Reference proteome</keyword>
<keyword evidence="1" id="KW-0812">Transmembrane</keyword>
<accession>A0A087CAJ4</accession>
<evidence type="ECO:0000256" key="1">
    <source>
        <dbReference type="SAM" id="Phobius"/>
    </source>
</evidence>
<protein>
    <submittedName>
        <fullName evidence="2">Uncharacterized protein</fullName>
    </submittedName>
</protein>
<proteinExistence type="predicted"/>
<name>A0A087CAJ4_9BIFI</name>
<dbReference type="RefSeq" id="WP_156098606.1">
    <property type="nucleotide sequence ID" value="NZ_JDUO01000015.1"/>
</dbReference>
<dbReference type="STRING" id="1437603.GCA_000771525_00504"/>
<feature type="transmembrane region" description="Helical" evidence="1">
    <location>
        <begin position="33"/>
        <end position="51"/>
    </location>
</feature>
<keyword evidence="1" id="KW-1133">Transmembrane helix</keyword>
<organism evidence="2 3">
    <name type="scientific">Bifidobacterium mongoliense DSM 21395</name>
    <dbReference type="NCBI Taxonomy" id="1437603"/>
    <lineage>
        <taxon>Bacteria</taxon>
        <taxon>Bacillati</taxon>
        <taxon>Actinomycetota</taxon>
        <taxon>Actinomycetes</taxon>
        <taxon>Bifidobacteriales</taxon>
        <taxon>Bifidobacteriaceae</taxon>
        <taxon>Bifidobacterium</taxon>
    </lineage>
</organism>
<keyword evidence="1" id="KW-0472">Membrane</keyword>